<dbReference type="Pfam" id="PF14214">
    <property type="entry name" value="Helitron_like_N"/>
    <property type="match status" value="1"/>
</dbReference>
<accession>A0A2J6PMV5</accession>
<gene>
    <name evidence="2" type="ORF">NA56DRAFT_710035</name>
</gene>
<dbReference type="InterPro" id="IPR025476">
    <property type="entry name" value="Helitron_helicase-like"/>
</dbReference>
<dbReference type="EMBL" id="KZ613514">
    <property type="protein sequence ID" value="PMD15362.1"/>
    <property type="molecule type" value="Genomic_DNA"/>
</dbReference>
<organism evidence="2 3">
    <name type="scientific">Hyaloscypha hepaticicola</name>
    <dbReference type="NCBI Taxonomy" id="2082293"/>
    <lineage>
        <taxon>Eukaryota</taxon>
        <taxon>Fungi</taxon>
        <taxon>Dikarya</taxon>
        <taxon>Ascomycota</taxon>
        <taxon>Pezizomycotina</taxon>
        <taxon>Leotiomycetes</taxon>
        <taxon>Helotiales</taxon>
        <taxon>Hyaloscyphaceae</taxon>
        <taxon>Hyaloscypha</taxon>
    </lineage>
</organism>
<evidence type="ECO:0000259" key="1">
    <source>
        <dbReference type="Pfam" id="PF14214"/>
    </source>
</evidence>
<dbReference type="AlphaFoldDB" id="A0A2J6PMV5"/>
<name>A0A2J6PMV5_9HELO</name>
<feature type="domain" description="Helitron helicase-like" evidence="1">
    <location>
        <begin position="4"/>
        <end position="57"/>
    </location>
</feature>
<keyword evidence="3" id="KW-1185">Reference proteome</keyword>
<protein>
    <recommendedName>
        <fullName evidence="1">Helitron helicase-like domain-containing protein</fullName>
    </recommendedName>
</protein>
<dbReference type="OrthoDB" id="5425105at2759"/>
<evidence type="ECO:0000313" key="3">
    <source>
        <dbReference type="Proteomes" id="UP000235672"/>
    </source>
</evidence>
<reference evidence="2 3" key="1">
    <citation type="submission" date="2016-05" db="EMBL/GenBank/DDBJ databases">
        <title>A degradative enzymes factory behind the ericoid mycorrhizal symbiosis.</title>
        <authorList>
            <consortium name="DOE Joint Genome Institute"/>
            <person name="Martino E."/>
            <person name="Morin E."/>
            <person name="Grelet G."/>
            <person name="Kuo A."/>
            <person name="Kohler A."/>
            <person name="Daghino S."/>
            <person name="Barry K."/>
            <person name="Choi C."/>
            <person name="Cichocki N."/>
            <person name="Clum A."/>
            <person name="Copeland A."/>
            <person name="Hainaut M."/>
            <person name="Haridas S."/>
            <person name="Labutti K."/>
            <person name="Lindquist E."/>
            <person name="Lipzen A."/>
            <person name="Khouja H.-R."/>
            <person name="Murat C."/>
            <person name="Ohm R."/>
            <person name="Olson A."/>
            <person name="Spatafora J."/>
            <person name="Veneault-Fourrey C."/>
            <person name="Henrissat B."/>
            <person name="Grigoriev I."/>
            <person name="Martin F."/>
            <person name="Perotto S."/>
        </authorList>
    </citation>
    <scope>NUCLEOTIDE SEQUENCE [LARGE SCALE GENOMIC DNA]</scope>
    <source>
        <strain evidence="2 3">UAMH 7357</strain>
    </source>
</reference>
<sequence>MAISEINRELKKYNGLQPTDRPDLITRVFHLKVQELFKDVKNDLFGLYTGHVYSIEY</sequence>
<proteinExistence type="predicted"/>
<dbReference type="Proteomes" id="UP000235672">
    <property type="component" value="Unassembled WGS sequence"/>
</dbReference>
<evidence type="ECO:0000313" key="2">
    <source>
        <dbReference type="EMBL" id="PMD15362.1"/>
    </source>
</evidence>